<dbReference type="SUPFAM" id="SSF47413">
    <property type="entry name" value="lambda repressor-like DNA-binding domains"/>
    <property type="match status" value="1"/>
</dbReference>
<proteinExistence type="predicted"/>
<dbReference type="InterPro" id="IPR011051">
    <property type="entry name" value="RmlC_Cupin_sf"/>
</dbReference>
<dbReference type="Proteomes" id="UP000029462">
    <property type="component" value="Unassembled WGS sequence"/>
</dbReference>
<dbReference type="PANTHER" id="PTHR46797:SF10">
    <property type="entry name" value="BLR1115 PROTEIN"/>
    <property type="match status" value="1"/>
</dbReference>
<dbReference type="Gene3D" id="2.60.120.10">
    <property type="entry name" value="Jelly Rolls"/>
    <property type="match status" value="1"/>
</dbReference>
<gene>
    <name evidence="3" type="ORF">EV102420_09_00840</name>
</gene>
<dbReference type="InterPro" id="IPR001387">
    <property type="entry name" value="Cro/C1-type_HTH"/>
</dbReference>
<dbReference type="InterPro" id="IPR010982">
    <property type="entry name" value="Lambda_DNA-bd_dom_sf"/>
</dbReference>
<protein>
    <submittedName>
        <fullName evidence="3">Putative transcriptional regulator</fullName>
    </submittedName>
</protein>
<dbReference type="EMBL" id="BBMZ01000009">
    <property type="protein sequence ID" value="GAL58052.1"/>
    <property type="molecule type" value="Genomic_DNA"/>
</dbReference>
<sequence>MDNQDYRQRLAARLAALRLQHNRTLEELSSVSGISRATLSRIERGEVSPTAEVLNQLCIVYGMTMSRLLAEVEQTADNLFRVEEQPVWRDERNGFERRMLLPPSNQFRCELIEGKLRPGAYIEYLHPPVQGLEQYIWLYAGGLTIKLDTETWSLKKGDSLRFHLSGTSSFSAHETLGAHYLLVVCKS</sequence>
<organism evidence="3 4">
    <name type="scientific">Pseudescherichia vulneris NBRC 102420</name>
    <dbReference type="NCBI Taxonomy" id="1115515"/>
    <lineage>
        <taxon>Bacteria</taxon>
        <taxon>Pseudomonadati</taxon>
        <taxon>Pseudomonadota</taxon>
        <taxon>Gammaproteobacteria</taxon>
        <taxon>Enterobacterales</taxon>
        <taxon>Enterobacteriaceae</taxon>
        <taxon>Pseudescherichia</taxon>
    </lineage>
</organism>
<feature type="domain" description="HTH cro/C1-type" evidence="2">
    <location>
        <begin position="14"/>
        <end position="68"/>
    </location>
</feature>
<dbReference type="InterPro" id="IPR014710">
    <property type="entry name" value="RmlC-like_jellyroll"/>
</dbReference>
<comment type="caution">
    <text evidence="3">The sequence shown here is derived from an EMBL/GenBank/DDBJ whole genome shotgun (WGS) entry which is preliminary data.</text>
</comment>
<keyword evidence="1" id="KW-0238">DNA-binding</keyword>
<evidence type="ECO:0000259" key="2">
    <source>
        <dbReference type="PROSITE" id="PS50943"/>
    </source>
</evidence>
<dbReference type="GO" id="GO:0005829">
    <property type="term" value="C:cytosol"/>
    <property type="evidence" value="ECO:0007669"/>
    <property type="project" value="TreeGrafter"/>
</dbReference>
<evidence type="ECO:0000313" key="4">
    <source>
        <dbReference type="Proteomes" id="UP000029462"/>
    </source>
</evidence>
<dbReference type="SMART" id="SM00530">
    <property type="entry name" value="HTH_XRE"/>
    <property type="match status" value="1"/>
</dbReference>
<dbReference type="Pfam" id="PF01381">
    <property type="entry name" value="HTH_3"/>
    <property type="match status" value="1"/>
</dbReference>
<evidence type="ECO:0000313" key="3">
    <source>
        <dbReference type="EMBL" id="GAL58052.1"/>
    </source>
</evidence>
<reference evidence="3 4" key="1">
    <citation type="submission" date="2014-09" db="EMBL/GenBank/DDBJ databases">
        <title>Whole genome shotgun sequence of Escherichia vulneris NBRC 102420.</title>
        <authorList>
            <person name="Yoshida Y."/>
            <person name="Hosoyama A."/>
            <person name="Tsuchikane K."/>
            <person name="Ohji S."/>
            <person name="Ichikawa N."/>
            <person name="Kimura A."/>
            <person name="Yamazoe A."/>
            <person name="Ezaki T."/>
            <person name="Fujita N."/>
        </authorList>
    </citation>
    <scope>NUCLEOTIDE SEQUENCE [LARGE SCALE GENOMIC DNA]</scope>
    <source>
        <strain evidence="3 4">NBRC 102420</strain>
    </source>
</reference>
<dbReference type="STRING" id="1115515.EV102420_09_00840"/>
<accession>A0A090VSF6</accession>
<dbReference type="OrthoDB" id="9792093at2"/>
<dbReference type="SUPFAM" id="SSF51182">
    <property type="entry name" value="RmlC-like cupins"/>
    <property type="match status" value="1"/>
</dbReference>
<dbReference type="PROSITE" id="PS50943">
    <property type="entry name" value="HTH_CROC1"/>
    <property type="match status" value="1"/>
</dbReference>
<dbReference type="InterPro" id="IPR050807">
    <property type="entry name" value="TransReg_Diox_bact_type"/>
</dbReference>
<dbReference type="PANTHER" id="PTHR46797">
    <property type="entry name" value="HTH-TYPE TRANSCRIPTIONAL REGULATOR"/>
    <property type="match status" value="1"/>
</dbReference>
<name>A0A090VSF6_PSEVU</name>
<keyword evidence="4" id="KW-1185">Reference proteome</keyword>
<evidence type="ECO:0000256" key="1">
    <source>
        <dbReference type="ARBA" id="ARBA00023125"/>
    </source>
</evidence>
<dbReference type="GO" id="GO:0003677">
    <property type="term" value="F:DNA binding"/>
    <property type="evidence" value="ECO:0007669"/>
    <property type="project" value="UniProtKB-KW"/>
</dbReference>
<dbReference type="GO" id="GO:0003700">
    <property type="term" value="F:DNA-binding transcription factor activity"/>
    <property type="evidence" value="ECO:0007669"/>
    <property type="project" value="TreeGrafter"/>
</dbReference>
<dbReference type="AlphaFoldDB" id="A0A090VSF6"/>
<dbReference type="Gene3D" id="1.10.260.40">
    <property type="entry name" value="lambda repressor-like DNA-binding domains"/>
    <property type="match status" value="1"/>
</dbReference>
<dbReference type="RefSeq" id="WP_072015215.1">
    <property type="nucleotide sequence ID" value="NZ_BBMZ01000009.1"/>
</dbReference>
<dbReference type="eggNOG" id="COG1476">
    <property type="taxonomic scope" value="Bacteria"/>
</dbReference>
<dbReference type="CDD" id="cd00093">
    <property type="entry name" value="HTH_XRE"/>
    <property type="match status" value="1"/>
</dbReference>